<accession>A0A7W7LP59</accession>
<evidence type="ECO:0000313" key="1">
    <source>
        <dbReference type="EMBL" id="MBB4893699.1"/>
    </source>
</evidence>
<sequence length="93" mass="9554">MGSAVTFAVTFEELGRISGEVLPARTVLSSVSPVGTDNPMYPMLVRTEHGATVAYACQYHQEAGSPGLMAALGLAPSSPAYTVTCVPAAISSH</sequence>
<proteinExistence type="predicted"/>
<name>A0A7W7LP59_9ACTN</name>
<keyword evidence="2" id="KW-1185">Reference proteome</keyword>
<comment type="caution">
    <text evidence="1">The sequence shown here is derived from an EMBL/GenBank/DDBJ whole genome shotgun (WGS) entry which is preliminary data.</text>
</comment>
<dbReference type="AlphaFoldDB" id="A0A7W7LP59"/>
<protein>
    <submittedName>
        <fullName evidence="1">Uncharacterized protein</fullName>
    </submittedName>
</protein>
<evidence type="ECO:0000313" key="2">
    <source>
        <dbReference type="Proteomes" id="UP000556084"/>
    </source>
</evidence>
<dbReference type="RefSeq" id="WP_184349554.1">
    <property type="nucleotide sequence ID" value="NZ_JACHJH010000003.1"/>
</dbReference>
<organism evidence="1 2">
    <name type="scientific">Streptomyces olivoverticillatus</name>
    <dbReference type="NCBI Taxonomy" id="66427"/>
    <lineage>
        <taxon>Bacteria</taxon>
        <taxon>Bacillati</taxon>
        <taxon>Actinomycetota</taxon>
        <taxon>Actinomycetes</taxon>
        <taxon>Kitasatosporales</taxon>
        <taxon>Streptomycetaceae</taxon>
        <taxon>Streptomyces</taxon>
    </lineage>
</organism>
<dbReference type="EMBL" id="JACHJH010000003">
    <property type="protein sequence ID" value="MBB4893699.1"/>
    <property type="molecule type" value="Genomic_DNA"/>
</dbReference>
<reference evidence="1 2" key="1">
    <citation type="submission" date="2020-08" db="EMBL/GenBank/DDBJ databases">
        <title>Genomic Encyclopedia of Type Strains, Phase III (KMG-III): the genomes of soil and plant-associated and newly described type strains.</title>
        <authorList>
            <person name="Whitman W."/>
        </authorList>
    </citation>
    <scope>NUCLEOTIDE SEQUENCE [LARGE SCALE GENOMIC DNA]</scope>
    <source>
        <strain evidence="1 2">CECT 3266</strain>
    </source>
</reference>
<dbReference type="Proteomes" id="UP000556084">
    <property type="component" value="Unassembled WGS sequence"/>
</dbReference>
<gene>
    <name evidence="1" type="ORF">FHS39_002730</name>
</gene>